<dbReference type="EMBL" id="QOIP01000011">
    <property type="protein sequence ID" value="RLU16724.1"/>
    <property type="molecule type" value="Genomic_DNA"/>
</dbReference>
<reference evidence="2" key="1">
    <citation type="journal article" date="2018" name="Genome Res.">
        <title>The genomic architecture and molecular evolution of ant odorant receptors.</title>
        <authorList>
            <person name="McKenzie S.K."/>
            <person name="Kronauer D.J.C."/>
        </authorList>
    </citation>
    <scope>NUCLEOTIDE SEQUENCE [LARGE SCALE GENOMIC DNA]</scope>
    <source>
        <strain evidence="2">Clonal line C1</strain>
    </source>
</reference>
<feature type="region of interest" description="Disordered" evidence="1">
    <location>
        <begin position="73"/>
        <end position="92"/>
    </location>
</feature>
<dbReference type="AlphaFoldDB" id="A0A3L8D8T7"/>
<protein>
    <submittedName>
        <fullName evidence="2">Uncharacterized protein</fullName>
    </submittedName>
</protein>
<feature type="region of interest" description="Disordered" evidence="1">
    <location>
        <begin position="120"/>
        <end position="142"/>
    </location>
</feature>
<organism evidence="2">
    <name type="scientific">Ooceraea biroi</name>
    <name type="common">Clonal raider ant</name>
    <name type="synonym">Cerapachys biroi</name>
    <dbReference type="NCBI Taxonomy" id="2015173"/>
    <lineage>
        <taxon>Eukaryota</taxon>
        <taxon>Metazoa</taxon>
        <taxon>Ecdysozoa</taxon>
        <taxon>Arthropoda</taxon>
        <taxon>Hexapoda</taxon>
        <taxon>Insecta</taxon>
        <taxon>Pterygota</taxon>
        <taxon>Neoptera</taxon>
        <taxon>Endopterygota</taxon>
        <taxon>Hymenoptera</taxon>
        <taxon>Apocrita</taxon>
        <taxon>Aculeata</taxon>
        <taxon>Formicoidea</taxon>
        <taxon>Formicidae</taxon>
        <taxon>Dorylinae</taxon>
        <taxon>Ooceraea</taxon>
    </lineage>
</organism>
<proteinExistence type="predicted"/>
<dbReference type="Proteomes" id="UP000279307">
    <property type="component" value="Chromosome 11"/>
</dbReference>
<name>A0A3L8D8T7_OOCBI</name>
<evidence type="ECO:0000256" key="1">
    <source>
        <dbReference type="SAM" id="MobiDB-lite"/>
    </source>
</evidence>
<gene>
    <name evidence="2" type="ORF">DMN91_010792</name>
</gene>
<comment type="caution">
    <text evidence="2">The sequence shown here is derived from an EMBL/GenBank/DDBJ whole genome shotgun (WGS) entry which is preliminary data.</text>
</comment>
<reference evidence="2" key="2">
    <citation type="submission" date="2018-07" db="EMBL/GenBank/DDBJ databases">
        <authorList>
            <person name="Mckenzie S.K."/>
            <person name="Kronauer D.J.C."/>
        </authorList>
    </citation>
    <scope>NUCLEOTIDE SEQUENCE</scope>
    <source>
        <strain evidence="2">Clonal line C1</strain>
    </source>
</reference>
<evidence type="ECO:0000313" key="2">
    <source>
        <dbReference type="EMBL" id="RLU16724.1"/>
    </source>
</evidence>
<accession>A0A3L8D8T7</accession>
<sequence>MLRVDARRETDRLGSYKQSSCSQKDVYDAFDDTIHSRTQRPQRIAVVEDRPAGRVFEIIDEHRRSGLIEVRGQRRQLQRGGNGGKGRRRRSRRIMTKVEDYRGVNCVRCRWYGESDMHTATSTTTGRHSGGVMIPPGAEEPDVHLTREDDAPRRWEEFRLLVPPRNVGRLYTGSSRPSASSFLPRHLIGFVGSATALHTIGP</sequence>